<dbReference type="RefSeq" id="WP_327219775.1">
    <property type="nucleotide sequence ID" value="NZ_FCOF02000029.1"/>
</dbReference>
<dbReference type="AlphaFoldDB" id="A0A158CHJ7"/>
<evidence type="ECO:0000313" key="3">
    <source>
        <dbReference type="EMBL" id="SAK80997.1"/>
    </source>
</evidence>
<evidence type="ECO:0000256" key="1">
    <source>
        <dbReference type="SAM" id="MobiDB-lite"/>
    </source>
</evidence>
<dbReference type="NCBIfam" id="TIGR03352">
    <property type="entry name" value="VI_chp_3"/>
    <property type="match status" value="1"/>
</dbReference>
<feature type="compositionally biased region" description="Low complexity" evidence="1">
    <location>
        <begin position="138"/>
        <end position="147"/>
    </location>
</feature>
<dbReference type="Proteomes" id="UP000054870">
    <property type="component" value="Unassembled WGS sequence"/>
</dbReference>
<accession>A0A158CHJ7</accession>
<evidence type="ECO:0000313" key="4">
    <source>
        <dbReference type="Proteomes" id="UP000054870"/>
    </source>
</evidence>
<keyword evidence="3" id="KW-0449">Lipoprotein</keyword>
<reference evidence="3" key="1">
    <citation type="submission" date="2016-01" db="EMBL/GenBank/DDBJ databases">
        <authorList>
            <person name="Peeters C."/>
        </authorList>
    </citation>
    <scope>NUCLEOTIDE SEQUENCE [LARGE SCALE GENOMIC DNA]</scope>
    <source>
        <strain evidence="3">LMG 29318</strain>
    </source>
</reference>
<evidence type="ECO:0000256" key="2">
    <source>
        <dbReference type="SAM" id="SignalP"/>
    </source>
</evidence>
<gene>
    <name evidence="3" type="ORF">AWB75_05052</name>
</gene>
<proteinExistence type="predicted"/>
<dbReference type="EMBL" id="FCOF02000029">
    <property type="protein sequence ID" value="SAK80997.1"/>
    <property type="molecule type" value="Genomic_DNA"/>
</dbReference>
<feature type="chain" id="PRO_5007623048" evidence="2">
    <location>
        <begin position="22"/>
        <end position="160"/>
    </location>
</feature>
<sequence length="160" mass="17538">MFKRYSAILTLLLSGCGAWQAVSDTSVVAYDAVFHRRVEEVNVDLSARAELNPDSAGRSTSVAVRVYQLKDRKRFDAASYGELIVKDTPVLSEDLQASMAAVVNPGGAASLSQPMVKGTEYIAIAAFYQNPDKTGTGSRSSRASRCRQTNRSSWRGWIRR</sequence>
<dbReference type="Gene3D" id="2.60.40.4150">
    <property type="entry name" value="Type VI secretion system, lipoprotein SciN"/>
    <property type="match status" value="1"/>
</dbReference>
<dbReference type="InterPro" id="IPR038706">
    <property type="entry name" value="Type_VI_SciN-like_sf"/>
</dbReference>
<name>A0A158CHJ7_9BURK</name>
<dbReference type="PANTHER" id="PTHR37625">
    <property type="entry name" value="OUTER MEMBRANE LIPOPROTEIN-RELATED"/>
    <property type="match status" value="1"/>
</dbReference>
<protein>
    <submittedName>
        <fullName evidence="3">Type VI secretion lipoprotein</fullName>
    </submittedName>
</protein>
<feature type="signal peptide" evidence="2">
    <location>
        <begin position="1"/>
        <end position="21"/>
    </location>
</feature>
<organism evidence="3 4">
    <name type="scientific">Caballeronia catudaia</name>
    <dbReference type="NCBI Taxonomy" id="1777136"/>
    <lineage>
        <taxon>Bacteria</taxon>
        <taxon>Pseudomonadati</taxon>
        <taxon>Pseudomonadota</taxon>
        <taxon>Betaproteobacteria</taxon>
        <taxon>Burkholderiales</taxon>
        <taxon>Burkholderiaceae</taxon>
        <taxon>Caballeronia</taxon>
    </lineage>
</organism>
<dbReference type="PANTHER" id="PTHR37625:SF4">
    <property type="entry name" value="OUTER MEMBRANE LIPOPROTEIN"/>
    <property type="match status" value="1"/>
</dbReference>
<comment type="caution">
    <text evidence="3">The sequence shown here is derived from an EMBL/GenBank/DDBJ whole genome shotgun (WGS) entry which is preliminary data.</text>
</comment>
<keyword evidence="2" id="KW-0732">Signal</keyword>
<feature type="region of interest" description="Disordered" evidence="1">
    <location>
        <begin position="133"/>
        <end position="160"/>
    </location>
</feature>
<dbReference type="PROSITE" id="PS51257">
    <property type="entry name" value="PROKAR_LIPOPROTEIN"/>
    <property type="match status" value="1"/>
</dbReference>
<keyword evidence="4" id="KW-1185">Reference proteome</keyword>
<dbReference type="InterPro" id="IPR017734">
    <property type="entry name" value="T6SS_SciN"/>
</dbReference>
<dbReference type="Pfam" id="PF12790">
    <property type="entry name" value="T6SS-SciN"/>
    <property type="match status" value="1"/>
</dbReference>